<dbReference type="OrthoDB" id="6148968at2"/>
<name>W8SSG6_9RHOB</name>
<dbReference type="STRING" id="1294273.roselon_03172"/>
<dbReference type="KEGG" id="red:roselon_03172"/>
<keyword evidence="3" id="KW-0808">Transferase</keyword>
<keyword evidence="4" id="KW-1185">Reference proteome</keyword>
<protein>
    <submittedName>
        <fullName evidence="3">Tyrosine-protein kinase Wzc</fullName>
        <ecNumber evidence="3">2.7.10.2</ecNumber>
    </submittedName>
</protein>
<keyword evidence="2" id="KW-0812">Transmembrane</keyword>
<dbReference type="PANTHER" id="PTHR32309">
    <property type="entry name" value="TYROSINE-PROTEIN KINASE"/>
    <property type="match status" value="1"/>
</dbReference>
<feature type="transmembrane region" description="Helical" evidence="2">
    <location>
        <begin position="32"/>
        <end position="51"/>
    </location>
</feature>
<feature type="transmembrane region" description="Helical" evidence="2">
    <location>
        <begin position="436"/>
        <end position="457"/>
    </location>
</feature>
<keyword evidence="2" id="KW-0472">Membrane</keyword>
<evidence type="ECO:0000256" key="1">
    <source>
        <dbReference type="SAM" id="Coils"/>
    </source>
</evidence>
<dbReference type="InterPro" id="IPR050445">
    <property type="entry name" value="Bact_polysacc_biosynth/exp"/>
</dbReference>
<gene>
    <name evidence="3" type="ORF">roselon_03172</name>
</gene>
<dbReference type="PANTHER" id="PTHR32309:SF13">
    <property type="entry name" value="FERRIC ENTEROBACTIN TRANSPORT PROTEIN FEPE"/>
    <property type="match status" value="1"/>
</dbReference>
<dbReference type="eggNOG" id="COG3206">
    <property type="taxonomic scope" value="Bacteria"/>
</dbReference>
<dbReference type="Proteomes" id="UP000019593">
    <property type="component" value="Chromosome"/>
</dbReference>
<dbReference type="GO" id="GO:0004715">
    <property type="term" value="F:non-membrane spanning protein tyrosine kinase activity"/>
    <property type="evidence" value="ECO:0007669"/>
    <property type="project" value="UniProtKB-EC"/>
</dbReference>
<dbReference type="GO" id="GO:0005886">
    <property type="term" value="C:plasma membrane"/>
    <property type="evidence" value="ECO:0007669"/>
    <property type="project" value="TreeGrafter"/>
</dbReference>
<evidence type="ECO:0000256" key="2">
    <source>
        <dbReference type="SAM" id="Phobius"/>
    </source>
</evidence>
<keyword evidence="1" id="KW-0175">Coiled coil</keyword>
<dbReference type="EC" id="2.7.10.2" evidence="3"/>
<reference evidence="3 4" key="1">
    <citation type="submission" date="2013-03" db="EMBL/GenBank/DDBJ databases">
        <authorList>
            <person name="Fiebig A."/>
            <person name="Goeker M."/>
            <person name="Klenk H.-P.P."/>
        </authorList>
    </citation>
    <scope>NUCLEOTIDE SEQUENCE [LARGE SCALE GENOMIC DNA]</scope>
    <source>
        <strain evidence="4">DSM 19469</strain>
    </source>
</reference>
<dbReference type="PATRIC" id="fig|1294273.3.peg.3130"/>
<feature type="coiled-coil region" evidence="1">
    <location>
        <begin position="344"/>
        <end position="371"/>
    </location>
</feature>
<dbReference type="AlphaFoldDB" id="W8SSG6"/>
<keyword evidence="2" id="KW-1133">Transmembrane helix</keyword>
<sequence length="472" mass="50455">MPQVIRSPLRALTFRRLLRGGRPNDAGRLPRYAGFFLLGAAAIWAPLTGYLQTAPLRYSSEMSLILPGAGASASVNLSEIGQASSYADSPYASSAISPTVTYQRLIGADRILDSAAERLGIARRSFWAPRVELIDQTGMIQIRITGVSPEDAQARGDALLDAFFAEIDALREDELTVRETGGVGAIEDYRASVAATRVQIETLQRETGLISAAQYDELVSETNALARRLATQRTALQEQTEAVRALESALDVTPQIAAATLRLHADSEFAALIEEMSAQAAALAEAESRFGPNHPVVLDARAGHGATRDMARLRAATVTGLADAHVAQLDLAPIGGRAALLADLVELSSLRQGLAAEVASLEERLAADEARIAALLTPAAQLEDLQRDFQVAEAVFASAMARAETTKSDRYASYPLVQVLENPSLPQGPSSPRTKLAMAAGIAATMMLLFGLLLGWLRRPLIDKLIVRAEPE</sequence>
<evidence type="ECO:0000313" key="4">
    <source>
        <dbReference type="Proteomes" id="UP000019593"/>
    </source>
</evidence>
<dbReference type="HOGENOM" id="CLU_044332_0_0_5"/>
<keyword evidence="3" id="KW-0418">Kinase</keyword>
<dbReference type="EMBL" id="CP004372">
    <property type="protein sequence ID" value="AHM05435.1"/>
    <property type="molecule type" value="Genomic_DNA"/>
</dbReference>
<proteinExistence type="predicted"/>
<evidence type="ECO:0000313" key="3">
    <source>
        <dbReference type="EMBL" id="AHM05435.1"/>
    </source>
</evidence>
<accession>W8SSG6</accession>
<organism evidence="3 4">
    <name type="scientific">Roseicyclus elongatus DSM 19469</name>
    <dbReference type="NCBI Taxonomy" id="1294273"/>
    <lineage>
        <taxon>Bacteria</taxon>
        <taxon>Pseudomonadati</taxon>
        <taxon>Pseudomonadota</taxon>
        <taxon>Alphaproteobacteria</taxon>
        <taxon>Rhodobacterales</taxon>
        <taxon>Roseobacteraceae</taxon>
        <taxon>Roseicyclus</taxon>
    </lineage>
</organism>